<dbReference type="GO" id="GO:0016020">
    <property type="term" value="C:membrane"/>
    <property type="evidence" value="ECO:0007669"/>
    <property type="project" value="UniProtKB-SubCell"/>
</dbReference>
<dbReference type="GO" id="GO:0140359">
    <property type="term" value="F:ABC-type transporter activity"/>
    <property type="evidence" value="ECO:0007669"/>
    <property type="project" value="InterPro"/>
</dbReference>
<keyword evidence="3" id="KW-0547">Nucleotide-binding</keyword>
<organism evidence="9 10">
    <name type="scientific">Panagrellus redivivus</name>
    <name type="common">Microworm</name>
    <dbReference type="NCBI Taxonomy" id="6233"/>
    <lineage>
        <taxon>Eukaryota</taxon>
        <taxon>Metazoa</taxon>
        <taxon>Ecdysozoa</taxon>
        <taxon>Nematoda</taxon>
        <taxon>Chromadorea</taxon>
        <taxon>Rhabditida</taxon>
        <taxon>Tylenchina</taxon>
        <taxon>Panagrolaimomorpha</taxon>
        <taxon>Panagrolaimoidea</taxon>
        <taxon>Panagrolaimidae</taxon>
        <taxon>Panagrellus</taxon>
    </lineage>
</organism>
<feature type="transmembrane region" description="Helical" evidence="7">
    <location>
        <begin position="1038"/>
        <end position="1064"/>
    </location>
</feature>
<evidence type="ECO:0000256" key="1">
    <source>
        <dbReference type="ARBA" id="ARBA00004141"/>
    </source>
</evidence>
<dbReference type="InterPro" id="IPR027417">
    <property type="entry name" value="P-loop_NTPase"/>
</dbReference>
<evidence type="ECO:0000313" key="9">
    <source>
        <dbReference type="Proteomes" id="UP000492821"/>
    </source>
</evidence>
<feature type="transmembrane region" description="Helical" evidence="7">
    <location>
        <begin position="208"/>
        <end position="229"/>
    </location>
</feature>
<evidence type="ECO:0000256" key="3">
    <source>
        <dbReference type="ARBA" id="ARBA00022741"/>
    </source>
</evidence>
<keyword evidence="2 7" id="KW-0812">Transmembrane</keyword>
<evidence type="ECO:0000256" key="5">
    <source>
        <dbReference type="ARBA" id="ARBA00022989"/>
    </source>
</evidence>
<evidence type="ECO:0000256" key="4">
    <source>
        <dbReference type="ARBA" id="ARBA00022840"/>
    </source>
</evidence>
<feature type="transmembrane region" description="Helical" evidence="7">
    <location>
        <begin position="843"/>
        <end position="864"/>
    </location>
</feature>
<feature type="transmembrane region" description="Helical" evidence="7">
    <location>
        <begin position="1134"/>
        <end position="1155"/>
    </location>
</feature>
<dbReference type="Gene3D" id="3.40.50.300">
    <property type="entry name" value="P-loop containing nucleotide triphosphate hydrolases"/>
    <property type="match status" value="3"/>
</dbReference>
<dbReference type="FunFam" id="3.40.50.300:FF:000933">
    <property type="entry name" value="ABC transporter A family member 7"/>
    <property type="match status" value="1"/>
</dbReference>
<accession>A0A7E4WE17</accession>
<dbReference type="PANTHER" id="PTHR19229:SF250">
    <property type="entry name" value="ABC TRANSPORTER DOMAIN-CONTAINING PROTEIN-RELATED"/>
    <property type="match status" value="1"/>
</dbReference>
<feature type="transmembrane region" description="Helical" evidence="7">
    <location>
        <begin position="1076"/>
        <end position="1097"/>
    </location>
</feature>
<dbReference type="GO" id="GO:0016887">
    <property type="term" value="F:ATP hydrolysis activity"/>
    <property type="evidence" value="ECO:0007669"/>
    <property type="project" value="InterPro"/>
</dbReference>
<dbReference type="Pfam" id="PF00005">
    <property type="entry name" value="ABC_tran"/>
    <property type="match status" value="2"/>
</dbReference>
<feature type="transmembrane region" description="Helical" evidence="7">
    <location>
        <begin position="287"/>
        <end position="310"/>
    </location>
</feature>
<feature type="transmembrane region" description="Helical" evidence="7">
    <location>
        <begin position="1176"/>
        <end position="1195"/>
    </location>
</feature>
<dbReference type="InterPro" id="IPR003593">
    <property type="entry name" value="AAA+_ATPase"/>
</dbReference>
<feature type="transmembrane region" description="Helical" evidence="7">
    <location>
        <begin position="387"/>
        <end position="412"/>
    </location>
</feature>
<dbReference type="GO" id="GO:0005524">
    <property type="term" value="F:ATP binding"/>
    <property type="evidence" value="ECO:0007669"/>
    <property type="project" value="UniProtKB-KW"/>
</dbReference>
<dbReference type="GO" id="GO:0005319">
    <property type="term" value="F:lipid transporter activity"/>
    <property type="evidence" value="ECO:0007669"/>
    <property type="project" value="TreeGrafter"/>
</dbReference>
<protein>
    <submittedName>
        <fullName evidence="10">ABC transporter domain-containing protein</fullName>
    </submittedName>
</protein>
<dbReference type="PANTHER" id="PTHR19229">
    <property type="entry name" value="ATP-BINDING CASSETTE TRANSPORTER SUBFAMILY A ABCA"/>
    <property type="match status" value="1"/>
</dbReference>
<keyword evidence="5 7" id="KW-1133">Transmembrane helix</keyword>
<proteinExistence type="predicted"/>
<dbReference type="SMART" id="SM00382">
    <property type="entry name" value="AAA"/>
    <property type="match status" value="2"/>
</dbReference>
<dbReference type="WBParaSite" id="Pan_g9830.t1">
    <property type="protein sequence ID" value="Pan_g9830.t1"/>
    <property type="gene ID" value="Pan_g9830"/>
</dbReference>
<evidence type="ECO:0000256" key="6">
    <source>
        <dbReference type="ARBA" id="ARBA00023136"/>
    </source>
</evidence>
<feature type="domain" description="ABC transporter" evidence="8">
    <location>
        <begin position="467"/>
        <end position="698"/>
    </location>
</feature>
<dbReference type="InterPro" id="IPR003439">
    <property type="entry name" value="ABC_transporter-like_ATP-bd"/>
</dbReference>
<dbReference type="InterPro" id="IPR013525">
    <property type="entry name" value="ABC2_TM"/>
</dbReference>
<dbReference type="Proteomes" id="UP000492821">
    <property type="component" value="Unassembled WGS sequence"/>
</dbReference>
<evidence type="ECO:0000313" key="10">
    <source>
        <dbReference type="WBParaSite" id="Pan_g9830.t1"/>
    </source>
</evidence>
<dbReference type="Pfam" id="PF12698">
    <property type="entry name" value="ABC2_membrane_3"/>
    <property type="match status" value="2"/>
</dbReference>
<reference evidence="10" key="2">
    <citation type="submission" date="2020-10" db="UniProtKB">
        <authorList>
            <consortium name="WormBaseParasite"/>
        </authorList>
    </citation>
    <scope>IDENTIFICATION</scope>
</reference>
<keyword evidence="4" id="KW-0067">ATP-binding</keyword>
<feature type="transmembrane region" description="Helical" evidence="7">
    <location>
        <begin position="1104"/>
        <end position="1128"/>
    </location>
</feature>
<evidence type="ECO:0000256" key="2">
    <source>
        <dbReference type="ARBA" id="ARBA00022692"/>
    </source>
</evidence>
<feature type="transmembrane region" description="Helical" evidence="7">
    <location>
        <begin position="316"/>
        <end position="334"/>
    </location>
</feature>
<feature type="transmembrane region" description="Helical" evidence="7">
    <location>
        <begin position="255"/>
        <end position="280"/>
    </location>
</feature>
<evidence type="ECO:0000256" key="7">
    <source>
        <dbReference type="SAM" id="Phobius"/>
    </source>
</evidence>
<feature type="domain" description="ABC transporter" evidence="8">
    <location>
        <begin position="1251"/>
        <end position="1445"/>
    </location>
</feature>
<dbReference type="SUPFAM" id="SSF52540">
    <property type="entry name" value="P-loop containing nucleoside triphosphate hydrolases"/>
    <property type="match status" value="2"/>
</dbReference>
<evidence type="ECO:0000259" key="8">
    <source>
        <dbReference type="PROSITE" id="PS50893"/>
    </source>
</evidence>
<sequence length="1685" mass="190060">MEPDIITPSKVFKPVDITGNYKDIDRTVSFIKPISSLMCNKTTIKIGFAFPENINDSVMHLFGERYTSKDSRYKVVPYKFHSLDEMRMELYNDLGFIPTNSSNECGQYIGGIYISNMNISTRQFNYRIFVRDKVDSYWHTNNFWPDGGPYGEIDVSNEDIPKSPPYWTSGFLSFQRALDSIFLKMVGKPTDTPVQLNRFPMPRFQIDGALMLINSMPVLFVFLVIGVLLHTTKEIVSEKESGIRTHLLVMGLDSLAFYGSHFVIALIKIMIVMGISSIILARGFQHVSMFLFVPFCLLFSVAVILISILVSVCSRRTSVAIVAMFVIWFGMYQLDDYLDLTPTRIGTCFLGSLNVLSAFTLGIQAMGSFESRTIHLNWINVFAESTVSFSIGCAFLMLIVDILIMLVLIYYFDNVWPTDDAPRKHPLFFLPCIGKQNWADAFNLDSDDNSFLDNIEPETGSYEDADISIRDVTKIYDNGHTAVDRLRFNAYRGQLTVLLGHNGAGKSTTFSIISGSNSATLGEVFICNRSISGNLNLCQKEIGYCPQYNPLFEKLTVEEHLRLYGRLKSDIWDTVGEERITRLLNKTNLMEKREELADKLSGGIKRKLCVAMALVGNSRVVLLDEPTAGMDPEARQNMAKMLESEKRNRTILLTTHNMDEADLLGDQIAIMCKGRLVCKGSSEYLKSRFGTGYLLTLVVDSNANIHEDSAQLARDASMDVIKKYVPNAKLESVVGLQFSVSMSPEHKKAFANLFEELESRKGELDLSTFGLSLSTLEQVFLRVGEMADPSCDQNDYEYAAARASALFGHCEYEASPFTLFSKQILAILYRYFLNGYRHKLRSMVPFIVLLLTSMMAFGVFSPAVKQARTISLLHQQAYTIPMQLSSDEKIANFTQFASKVPHSKPISFPQNGNFTKEVLDHGYDSLALGIGVQAVNKTYRMFFNGAAYHGPPLTLNFLSNTLLNESINSITAAVEVYSPESEDSKQRHKLEDAYGTTYFLTVVCFPFLTSLFVMPLIEDRVSCFKHQLLLTKLSRFTYWLAVTLFFLIFYKVFCLIFCLILRFYGLMTPTSCLVVIMLNVLYFIAATPMSYVASFAFTSPMRAVAAMLSINFIAGPILAVTITLLLFIFDFINFYYIFNLITLMMLPSFALGSSISDALKQCSQTGSVEDWDTIRTSIISMIVSGCFWWMALLFLEDCFERITDSIKRRFRRGYETLSDSQIDPDPEEPIDEDVLNEEFRVHETPPEDLALSVRDISKYFGNFRALRDVTFGVNPNDCFGLLGVNGAGKTTIFDIITGRTLATSGNAHVSGVDIRQMPVIGYCPQFDALPTDLTGRQVLTILGRLNAFYNKRRISIGVTLMSRASLIMLDEPTAGIDPKTRRHIWNLLCAIRDQRVAILLTSHSMDECEVLCSRIGFLNNGSLISIGSSQHLKSRFGNSFLLTLTVSNPSVNNLKYLNIIVAKKFGAKPTQDPDYMNVLHWEIPRREEDSWSDLYRRAHEVANCHHPTFATPSTANSRFTFACPNGTTSTCCCAWPESAVLRCQTQIMGFMSHSIGRNRCLMAFVTMTNRDVYDEIFCPMLSIGMPPQLTFVSDGVIKNLIIPKLTPKVDNAMAFAAWKNLKIERIEFRNKPKNVILFSVKLMRLMLFRFTNAFLYKEVIPFPVSLMSVKLLFGNFSSEPFTMLL</sequence>
<dbReference type="CDD" id="cd03263">
    <property type="entry name" value="ABC_subfamily_A"/>
    <property type="match status" value="2"/>
</dbReference>
<feature type="transmembrane region" description="Helical" evidence="7">
    <location>
        <begin position="998"/>
        <end position="1017"/>
    </location>
</feature>
<keyword evidence="9" id="KW-1185">Reference proteome</keyword>
<name>A0A7E4WE17_PANRE</name>
<feature type="transmembrane region" description="Helical" evidence="7">
    <location>
        <begin position="346"/>
        <end position="367"/>
    </location>
</feature>
<keyword evidence="6 7" id="KW-0472">Membrane</keyword>
<dbReference type="InterPro" id="IPR026082">
    <property type="entry name" value="ABCA"/>
</dbReference>
<comment type="subcellular location">
    <subcellularLocation>
        <location evidence="1">Membrane</location>
        <topology evidence="1">Multi-pass membrane protein</topology>
    </subcellularLocation>
</comment>
<dbReference type="PROSITE" id="PS50893">
    <property type="entry name" value="ABC_TRANSPORTER_2"/>
    <property type="match status" value="2"/>
</dbReference>
<reference evidence="9" key="1">
    <citation type="journal article" date="2013" name="Genetics">
        <title>The draft genome and transcriptome of Panagrellus redivivus are shaped by the harsh demands of a free-living lifestyle.</title>
        <authorList>
            <person name="Srinivasan J."/>
            <person name="Dillman A.R."/>
            <person name="Macchietto M.G."/>
            <person name="Heikkinen L."/>
            <person name="Lakso M."/>
            <person name="Fracchia K.M."/>
            <person name="Antoshechkin I."/>
            <person name="Mortazavi A."/>
            <person name="Wong G."/>
            <person name="Sternberg P.W."/>
        </authorList>
    </citation>
    <scope>NUCLEOTIDE SEQUENCE [LARGE SCALE GENOMIC DNA]</scope>
    <source>
        <strain evidence="9">MT8872</strain>
    </source>
</reference>